<evidence type="ECO:0000313" key="8">
    <source>
        <dbReference type="Proteomes" id="UP000583496"/>
    </source>
</evidence>
<feature type="compositionally biased region" description="Low complexity" evidence="5">
    <location>
        <begin position="331"/>
        <end position="341"/>
    </location>
</feature>
<evidence type="ECO:0000256" key="5">
    <source>
        <dbReference type="SAM" id="MobiDB-lite"/>
    </source>
</evidence>
<comment type="subcellular location">
    <subcellularLocation>
        <location evidence="1">Nucleus</location>
    </subcellularLocation>
</comment>
<feature type="coiled-coil region" evidence="4">
    <location>
        <begin position="1"/>
        <end position="28"/>
    </location>
</feature>
<dbReference type="OrthoDB" id="8949191at2759"/>
<reference evidence="7 8" key="1">
    <citation type="submission" date="2019-09" db="EMBL/GenBank/DDBJ databases">
        <title>Bird 10,000 Genomes (B10K) Project - Family phase.</title>
        <authorList>
            <person name="Zhang G."/>
        </authorList>
    </citation>
    <scope>NUCLEOTIDE SEQUENCE [LARGE SCALE GENOMIC DNA]</scope>
    <source>
        <strain evidence="7">B10K-DU-002-71</strain>
        <tissue evidence="7">Muscle</tissue>
    </source>
</reference>
<evidence type="ECO:0000256" key="4">
    <source>
        <dbReference type="SAM" id="Coils"/>
    </source>
</evidence>
<dbReference type="SUPFAM" id="SSF50978">
    <property type="entry name" value="WD40 repeat-like"/>
    <property type="match status" value="1"/>
</dbReference>
<sequence length="511" mass="54504">CDRIKEEFQFLQAQYHSLKLECEKLVSEKTEMQRHYVMYYEMSYGLNIEMHKQAEIVKRLSAICAQIIPFLTQEHQQQVLQAVERAKQVTMAELNSIVGQQQLQHLSHHASPLPLTPHPSSMQPSSLSAASGTSGLLALSGALMAQAQLATKEDRVAQDGENRGVAGCPHRAHTPSSPSLPQSISSSPPESLQDEERTGLKRKREEKDQPGHSDSDGDKSDYNLVVDELFSPQDPPSEPGSPGRSPRQRPAPSRRELPESPASIGSSGSTTPLQPKEQSPTDSVASAPTSKPSSSSPPRDSLTPGPGPSSAVPLRPPPAKAPATDTVTLRSPLSSSSPYTSSLGMLPHAALSGELPAPGLYMGIHLSPQVSSAVLYGRSPMVTLVSSVLLGSSCARCFVQVAFESHPHLRASTLSSSLSTIPGGKPAYSFHVSADGQMQPVPFPPDALIGSGIPRHARQLHTLTHGEVVCAVTISNSTRHVYTGGKGCVKVWDVGQPGTKTAVAQLDCLVR</sequence>
<dbReference type="GO" id="GO:0003714">
    <property type="term" value="F:transcription corepressor activity"/>
    <property type="evidence" value="ECO:0007669"/>
    <property type="project" value="TreeGrafter"/>
</dbReference>
<keyword evidence="4" id="KW-0175">Coiled coil</keyword>
<accession>A0A7L2TEA6</accession>
<proteinExistence type="inferred from homology"/>
<keyword evidence="3" id="KW-0539">Nucleus</keyword>
<feature type="compositionally biased region" description="Low complexity" evidence="5">
    <location>
        <begin position="283"/>
        <end position="304"/>
    </location>
</feature>
<dbReference type="Proteomes" id="UP000583496">
    <property type="component" value="Unassembled WGS sequence"/>
</dbReference>
<dbReference type="InterPro" id="IPR005617">
    <property type="entry name" value="Groucho/TLE_N"/>
</dbReference>
<dbReference type="InterPro" id="IPR009146">
    <property type="entry name" value="Groucho_enhance"/>
</dbReference>
<keyword evidence="8" id="KW-1185">Reference proteome</keyword>
<protein>
    <submittedName>
        <fullName evidence="7">TLE2 protein</fullName>
    </submittedName>
</protein>
<dbReference type="InterPro" id="IPR015943">
    <property type="entry name" value="WD40/YVTN_repeat-like_dom_sf"/>
</dbReference>
<comment type="caution">
    <text evidence="7">The sequence shown here is derived from an EMBL/GenBank/DDBJ whole genome shotgun (WGS) entry which is preliminary data.</text>
</comment>
<feature type="region of interest" description="Disordered" evidence="5">
    <location>
        <begin position="110"/>
        <end position="131"/>
    </location>
</feature>
<feature type="non-terminal residue" evidence="7">
    <location>
        <position position="511"/>
    </location>
</feature>
<dbReference type="PANTHER" id="PTHR10814">
    <property type="entry name" value="TRANSDUCIN-LIKE ENHANCER PROTEIN"/>
    <property type="match status" value="1"/>
</dbReference>
<evidence type="ECO:0000256" key="2">
    <source>
        <dbReference type="ARBA" id="ARBA00005969"/>
    </source>
</evidence>
<feature type="compositionally biased region" description="Low complexity" evidence="5">
    <location>
        <begin position="175"/>
        <end position="191"/>
    </location>
</feature>
<dbReference type="Pfam" id="PF03920">
    <property type="entry name" value="TLE_N"/>
    <property type="match status" value="1"/>
</dbReference>
<evidence type="ECO:0000256" key="1">
    <source>
        <dbReference type="ARBA" id="ARBA00004123"/>
    </source>
</evidence>
<dbReference type="GO" id="GO:0005634">
    <property type="term" value="C:nucleus"/>
    <property type="evidence" value="ECO:0007669"/>
    <property type="project" value="UniProtKB-SubCell"/>
</dbReference>
<name>A0A7L2TEA6_POMRU</name>
<feature type="non-terminal residue" evidence="7">
    <location>
        <position position="1"/>
    </location>
</feature>
<feature type="compositionally biased region" description="Polar residues" evidence="5">
    <location>
        <begin position="263"/>
        <end position="282"/>
    </location>
</feature>
<feature type="compositionally biased region" description="Basic and acidic residues" evidence="5">
    <location>
        <begin position="153"/>
        <end position="162"/>
    </location>
</feature>
<feature type="compositionally biased region" description="Basic and acidic residues" evidence="5">
    <location>
        <begin position="194"/>
        <end position="221"/>
    </location>
</feature>
<feature type="compositionally biased region" description="Low complexity" evidence="5">
    <location>
        <begin position="240"/>
        <end position="251"/>
    </location>
</feature>
<dbReference type="InterPro" id="IPR001680">
    <property type="entry name" value="WD40_rpt"/>
</dbReference>
<evidence type="ECO:0000313" key="7">
    <source>
        <dbReference type="EMBL" id="NXS31736.1"/>
    </source>
</evidence>
<dbReference type="PANTHER" id="PTHR10814:SF4">
    <property type="entry name" value="TRANSDUCIN-LIKE ENHANCER PROTEIN 2"/>
    <property type="match status" value="1"/>
</dbReference>
<dbReference type="EMBL" id="VYZT01030555">
    <property type="protein sequence ID" value="NXS31736.1"/>
    <property type="molecule type" value="Genomic_DNA"/>
</dbReference>
<dbReference type="SMART" id="SM00320">
    <property type="entry name" value="WD40"/>
    <property type="match status" value="1"/>
</dbReference>
<dbReference type="GO" id="GO:0005667">
    <property type="term" value="C:transcription regulator complex"/>
    <property type="evidence" value="ECO:0007669"/>
    <property type="project" value="TreeGrafter"/>
</dbReference>
<dbReference type="GO" id="GO:0090090">
    <property type="term" value="P:negative regulation of canonical Wnt signaling pathway"/>
    <property type="evidence" value="ECO:0007669"/>
    <property type="project" value="TreeGrafter"/>
</dbReference>
<dbReference type="InterPro" id="IPR036322">
    <property type="entry name" value="WD40_repeat_dom_sf"/>
</dbReference>
<dbReference type="AlphaFoldDB" id="A0A7L2TEA6"/>
<evidence type="ECO:0000256" key="3">
    <source>
        <dbReference type="ARBA" id="ARBA00023242"/>
    </source>
</evidence>
<evidence type="ECO:0000259" key="6">
    <source>
        <dbReference type="Pfam" id="PF03920"/>
    </source>
</evidence>
<feature type="domain" description="Groucho/TLE N-terminal Q-rich" evidence="6">
    <location>
        <begin position="1"/>
        <end position="105"/>
    </location>
</feature>
<gene>
    <name evidence="7" type="primary">Tle2</name>
    <name evidence="7" type="ORF">POSRUF_R11313</name>
</gene>
<dbReference type="Gene3D" id="2.130.10.10">
    <property type="entry name" value="YVTN repeat-like/Quinoprotein amine dehydrogenase"/>
    <property type="match status" value="1"/>
</dbReference>
<feature type="region of interest" description="Disordered" evidence="5">
    <location>
        <begin position="153"/>
        <end position="341"/>
    </location>
</feature>
<organism evidence="7 8">
    <name type="scientific">Pomatostomus ruficeps</name>
    <name type="common">Chestnut-crowned babbler</name>
    <dbReference type="NCBI Taxonomy" id="9176"/>
    <lineage>
        <taxon>Eukaryota</taxon>
        <taxon>Metazoa</taxon>
        <taxon>Chordata</taxon>
        <taxon>Craniata</taxon>
        <taxon>Vertebrata</taxon>
        <taxon>Euteleostomi</taxon>
        <taxon>Archelosauria</taxon>
        <taxon>Archosauria</taxon>
        <taxon>Dinosauria</taxon>
        <taxon>Saurischia</taxon>
        <taxon>Theropoda</taxon>
        <taxon>Coelurosauria</taxon>
        <taxon>Aves</taxon>
        <taxon>Neognathae</taxon>
        <taxon>Neoaves</taxon>
        <taxon>Telluraves</taxon>
        <taxon>Australaves</taxon>
        <taxon>Passeriformes</taxon>
        <taxon>Sylvioidea</taxon>
        <taxon>Timaliidae</taxon>
        <taxon>Pomatostomus</taxon>
    </lineage>
</organism>
<comment type="similarity">
    <text evidence="2">Belongs to the WD repeat Groucho/TLE family.</text>
</comment>